<dbReference type="PANTHER" id="PTHR24305:SF166">
    <property type="entry name" value="CYTOCHROME P450 12A4, MITOCHONDRIAL-RELATED"/>
    <property type="match status" value="1"/>
</dbReference>
<comment type="similarity">
    <text evidence="2 4">Belongs to the cytochrome P450 family.</text>
</comment>
<keyword evidence="4 5" id="KW-0503">Monooxygenase</keyword>
<organism evidence="5 6">
    <name type="scientific">Pleionea mediterranea</name>
    <dbReference type="NCBI Taxonomy" id="523701"/>
    <lineage>
        <taxon>Bacteria</taxon>
        <taxon>Pseudomonadati</taxon>
        <taxon>Pseudomonadota</taxon>
        <taxon>Gammaproteobacteria</taxon>
        <taxon>Oceanospirillales</taxon>
        <taxon>Pleioneaceae</taxon>
        <taxon>Pleionea</taxon>
    </lineage>
</organism>
<dbReference type="GO" id="GO:0020037">
    <property type="term" value="F:heme binding"/>
    <property type="evidence" value="ECO:0007669"/>
    <property type="project" value="InterPro"/>
</dbReference>
<keyword evidence="3 4" id="KW-0479">Metal-binding</keyword>
<dbReference type="PRINTS" id="PR00463">
    <property type="entry name" value="EP450I"/>
</dbReference>
<dbReference type="Pfam" id="PF00067">
    <property type="entry name" value="p450"/>
    <property type="match status" value="1"/>
</dbReference>
<dbReference type="Proteomes" id="UP000245790">
    <property type="component" value="Unassembled WGS sequence"/>
</dbReference>
<dbReference type="PRINTS" id="PR00385">
    <property type="entry name" value="P450"/>
</dbReference>
<reference evidence="5 6" key="1">
    <citation type="submission" date="2018-05" db="EMBL/GenBank/DDBJ databases">
        <title>Genomic Encyclopedia of Type Strains, Phase IV (KMG-IV): sequencing the most valuable type-strain genomes for metagenomic binning, comparative biology and taxonomic classification.</title>
        <authorList>
            <person name="Goeker M."/>
        </authorList>
    </citation>
    <scope>NUCLEOTIDE SEQUENCE [LARGE SCALE GENOMIC DNA]</scope>
    <source>
        <strain evidence="5 6">DSM 25350</strain>
    </source>
</reference>
<accession>A0A316FC88</accession>
<dbReference type="InterPro" id="IPR002401">
    <property type="entry name" value="Cyt_P450_E_grp-I"/>
</dbReference>
<sequence length="411" mass="46801">MKFDEDPVGWMLDTKPIYGDIVRLDNETIVIHDPDLIDEVFKKTNNDFILDNATVSGKQGREKLIKGLTEWMQSRKYLGKALNRNILSQHIGRANDRLSVEVEKLAGTKVDLFNASQYLLGFSIADFCLGADLEIDQVFKKVEEVFWASLAVTDSEESRLPWASRPIAKRAERLNNELVSMLKEVVIRRQNERKLGEPYRDALDQLVDNLPDAPVEQLAAAVRLMMVTAHGPSGAVFSWCLLRLTENPELIEVIRNELSQDSEQLLFPNNYPVTLAVLKETMRLHPANWLMGRTAQRNTLLGGFKIPEDCRVLFSPYILHRDKRFWDNPDEFNHKRWLNSQDISNKKAYIPFGAGPRVCPGALLGPMQLMVGLKVILSNYDLELPPLDSARPVHSTLLRPKNVQGSWSCRK</sequence>
<dbReference type="Gene3D" id="1.10.630.10">
    <property type="entry name" value="Cytochrome P450"/>
    <property type="match status" value="1"/>
</dbReference>
<dbReference type="PANTHER" id="PTHR24305">
    <property type="entry name" value="CYTOCHROME P450"/>
    <property type="match status" value="1"/>
</dbReference>
<evidence type="ECO:0000256" key="4">
    <source>
        <dbReference type="RuleBase" id="RU000461"/>
    </source>
</evidence>
<comment type="caution">
    <text evidence="5">The sequence shown here is derived from an EMBL/GenBank/DDBJ whole genome shotgun (WGS) entry which is preliminary data.</text>
</comment>
<dbReference type="InterPro" id="IPR050121">
    <property type="entry name" value="Cytochrome_P450_monoxygenase"/>
</dbReference>
<evidence type="ECO:0000256" key="2">
    <source>
        <dbReference type="ARBA" id="ARBA00010617"/>
    </source>
</evidence>
<evidence type="ECO:0000256" key="3">
    <source>
        <dbReference type="PIRSR" id="PIRSR602401-1"/>
    </source>
</evidence>
<dbReference type="InterPro" id="IPR036396">
    <property type="entry name" value="Cyt_P450_sf"/>
</dbReference>
<dbReference type="PROSITE" id="PS00086">
    <property type="entry name" value="CYTOCHROME_P450"/>
    <property type="match status" value="1"/>
</dbReference>
<comment type="cofactor">
    <cofactor evidence="1 3">
        <name>heme</name>
        <dbReference type="ChEBI" id="CHEBI:30413"/>
    </cofactor>
</comment>
<protein>
    <submittedName>
        <fullName evidence="5">Unspecific monooxygenase</fullName>
    </submittedName>
</protein>
<dbReference type="GO" id="GO:0004497">
    <property type="term" value="F:monooxygenase activity"/>
    <property type="evidence" value="ECO:0007669"/>
    <property type="project" value="UniProtKB-KW"/>
</dbReference>
<dbReference type="CDD" id="cd00302">
    <property type="entry name" value="cytochrome_P450"/>
    <property type="match status" value="1"/>
</dbReference>
<name>A0A316FC88_9GAMM</name>
<dbReference type="InterPro" id="IPR017972">
    <property type="entry name" value="Cyt_P450_CS"/>
</dbReference>
<dbReference type="GO" id="GO:0016705">
    <property type="term" value="F:oxidoreductase activity, acting on paired donors, with incorporation or reduction of molecular oxygen"/>
    <property type="evidence" value="ECO:0007669"/>
    <property type="project" value="InterPro"/>
</dbReference>
<keyword evidence="4" id="KW-0560">Oxidoreductase</keyword>
<dbReference type="GO" id="GO:0005506">
    <property type="term" value="F:iron ion binding"/>
    <property type="evidence" value="ECO:0007669"/>
    <property type="project" value="InterPro"/>
</dbReference>
<gene>
    <name evidence="5" type="ORF">C8D97_11486</name>
</gene>
<keyword evidence="6" id="KW-1185">Reference proteome</keyword>
<dbReference type="SUPFAM" id="SSF48264">
    <property type="entry name" value="Cytochrome P450"/>
    <property type="match status" value="1"/>
</dbReference>
<evidence type="ECO:0000313" key="5">
    <source>
        <dbReference type="EMBL" id="PWK45413.1"/>
    </source>
</evidence>
<proteinExistence type="inferred from homology"/>
<feature type="binding site" description="axial binding residue" evidence="3">
    <location>
        <position position="359"/>
    </location>
    <ligand>
        <name>heme</name>
        <dbReference type="ChEBI" id="CHEBI:30413"/>
    </ligand>
    <ligandPart>
        <name>Fe</name>
        <dbReference type="ChEBI" id="CHEBI:18248"/>
    </ligandPart>
</feature>
<evidence type="ECO:0000256" key="1">
    <source>
        <dbReference type="ARBA" id="ARBA00001971"/>
    </source>
</evidence>
<keyword evidence="3 4" id="KW-0349">Heme</keyword>
<dbReference type="InterPro" id="IPR001128">
    <property type="entry name" value="Cyt_P450"/>
</dbReference>
<evidence type="ECO:0000313" key="6">
    <source>
        <dbReference type="Proteomes" id="UP000245790"/>
    </source>
</evidence>
<dbReference type="AlphaFoldDB" id="A0A316FC88"/>
<keyword evidence="3 4" id="KW-0408">Iron</keyword>
<dbReference type="EMBL" id="QGGU01000014">
    <property type="protein sequence ID" value="PWK45413.1"/>
    <property type="molecule type" value="Genomic_DNA"/>
</dbReference>